<name>A0A1S1N532_9GAMM</name>
<comment type="caution">
    <text evidence="6">The sequence shown here is derived from an EMBL/GenBank/DDBJ whole genome shotgun (WGS) entry which is preliminary data.</text>
</comment>
<evidence type="ECO:0000259" key="5">
    <source>
        <dbReference type="Pfam" id="PF25973"/>
    </source>
</evidence>
<evidence type="ECO:0000259" key="4">
    <source>
        <dbReference type="Pfam" id="PF25954"/>
    </source>
</evidence>
<dbReference type="SUPFAM" id="SSF111369">
    <property type="entry name" value="HlyD-like secretion proteins"/>
    <property type="match status" value="1"/>
</dbReference>
<dbReference type="EMBL" id="MNAN01000034">
    <property type="protein sequence ID" value="OHU94477.1"/>
    <property type="molecule type" value="Genomic_DNA"/>
</dbReference>
<feature type="domain" description="CusB-like beta-barrel" evidence="4">
    <location>
        <begin position="230"/>
        <end position="299"/>
    </location>
</feature>
<protein>
    <submittedName>
        <fullName evidence="6">Uncharacterized protein</fullName>
    </submittedName>
</protein>
<evidence type="ECO:0000256" key="1">
    <source>
        <dbReference type="ARBA" id="ARBA00009477"/>
    </source>
</evidence>
<dbReference type="InterPro" id="IPR058792">
    <property type="entry name" value="Beta-barrel_RND_2"/>
</dbReference>
<dbReference type="GO" id="GO:0022857">
    <property type="term" value="F:transmembrane transporter activity"/>
    <property type="evidence" value="ECO:0007669"/>
    <property type="project" value="InterPro"/>
</dbReference>
<dbReference type="RefSeq" id="WP_070992946.1">
    <property type="nucleotide sequence ID" value="NZ_CBCSHD010000010.1"/>
</dbReference>
<dbReference type="PANTHER" id="PTHR30097">
    <property type="entry name" value="CATION EFFLUX SYSTEM PROTEIN CUSB"/>
    <property type="match status" value="1"/>
</dbReference>
<dbReference type="InterPro" id="IPR006143">
    <property type="entry name" value="RND_pump_MFP"/>
</dbReference>
<keyword evidence="7" id="KW-1185">Reference proteome</keyword>
<dbReference type="Gene3D" id="2.40.30.170">
    <property type="match status" value="1"/>
</dbReference>
<dbReference type="AlphaFoldDB" id="A0A1S1N532"/>
<dbReference type="InterPro" id="IPR051909">
    <property type="entry name" value="MFP_Cation_Efflux"/>
</dbReference>
<feature type="domain" description="CzcB-like barrel-sandwich hybrid" evidence="5">
    <location>
        <begin position="92"/>
        <end position="226"/>
    </location>
</feature>
<dbReference type="STRING" id="327939.BIW53_15515"/>
<proteinExistence type="inferred from homology"/>
<dbReference type="GO" id="GO:0016020">
    <property type="term" value="C:membrane"/>
    <property type="evidence" value="ECO:0007669"/>
    <property type="project" value="InterPro"/>
</dbReference>
<dbReference type="InterPro" id="IPR058647">
    <property type="entry name" value="BSH_CzcB-like"/>
</dbReference>
<dbReference type="Proteomes" id="UP000180253">
    <property type="component" value="Unassembled WGS sequence"/>
</dbReference>
<evidence type="ECO:0000256" key="3">
    <source>
        <dbReference type="SAM" id="SignalP"/>
    </source>
</evidence>
<comment type="similarity">
    <text evidence="1">Belongs to the membrane fusion protein (MFP) (TC 8.A.1) family.</text>
</comment>
<evidence type="ECO:0000256" key="2">
    <source>
        <dbReference type="ARBA" id="ARBA00022448"/>
    </source>
</evidence>
<feature type="chain" id="PRO_5010362712" evidence="3">
    <location>
        <begin position="26"/>
        <end position="383"/>
    </location>
</feature>
<evidence type="ECO:0000313" key="6">
    <source>
        <dbReference type="EMBL" id="OHU94477.1"/>
    </source>
</evidence>
<dbReference type="NCBIfam" id="TIGR01730">
    <property type="entry name" value="RND_mfp"/>
    <property type="match status" value="1"/>
</dbReference>
<gene>
    <name evidence="6" type="ORF">BIW53_15515</name>
</gene>
<feature type="signal peptide" evidence="3">
    <location>
        <begin position="1"/>
        <end position="25"/>
    </location>
</feature>
<dbReference type="GO" id="GO:0046914">
    <property type="term" value="F:transition metal ion binding"/>
    <property type="evidence" value="ECO:0007669"/>
    <property type="project" value="TreeGrafter"/>
</dbReference>
<dbReference type="GO" id="GO:0015679">
    <property type="term" value="P:plasma membrane copper ion transport"/>
    <property type="evidence" value="ECO:0007669"/>
    <property type="project" value="TreeGrafter"/>
</dbReference>
<sequence>MRKLNLVGAICLSLTQLLLINTAHSQEPHTHHDDSAFDADTHSEQGQTTQFTLTAAQQRLAKVSISKLKKHKPSQKLYAPGELKENGYTSYVVSPRTDSVIITRHTALGERVKVADKLITLYSETMAQAQADYMVSASQWQRIVNLTDQSLSDSQRVQAKTRYLADLGRLTALGLSPQAIHKLDDQSNIELGQYSLYAQISGVVLQDDFAQGQRVNTGQTLMLLANEQNLWVEARLSANDSQHISLDSQVIVELQGQSYPAKVIQESHTIDPITRTRNVRLQVNNQDHQLHAGMFVNVYFILPTQEAVLTVPETALVRGIDGDWQVFVTDEKSHFTAIEVQRGRAFGDQIEITGVPEGTNVVTQGAFFISSQLAKSSFDPHNH</sequence>
<dbReference type="Pfam" id="PF25954">
    <property type="entry name" value="Beta-barrel_RND_2"/>
    <property type="match status" value="1"/>
</dbReference>
<dbReference type="GO" id="GO:0060003">
    <property type="term" value="P:copper ion export"/>
    <property type="evidence" value="ECO:0007669"/>
    <property type="project" value="TreeGrafter"/>
</dbReference>
<dbReference type="GO" id="GO:0030288">
    <property type="term" value="C:outer membrane-bounded periplasmic space"/>
    <property type="evidence" value="ECO:0007669"/>
    <property type="project" value="TreeGrafter"/>
</dbReference>
<evidence type="ECO:0000313" key="7">
    <source>
        <dbReference type="Proteomes" id="UP000180253"/>
    </source>
</evidence>
<organism evidence="6 7">
    <name type="scientific">Pseudoalteromonas byunsanensis</name>
    <dbReference type="NCBI Taxonomy" id="327939"/>
    <lineage>
        <taxon>Bacteria</taxon>
        <taxon>Pseudomonadati</taxon>
        <taxon>Pseudomonadota</taxon>
        <taxon>Gammaproteobacteria</taxon>
        <taxon>Alteromonadales</taxon>
        <taxon>Pseudoalteromonadaceae</taxon>
        <taxon>Pseudoalteromonas</taxon>
    </lineage>
</organism>
<dbReference type="Gene3D" id="2.40.420.20">
    <property type="match status" value="1"/>
</dbReference>
<keyword evidence="3" id="KW-0732">Signal</keyword>
<accession>A0A1S1N532</accession>
<dbReference type="Pfam" id="PF25973">
    <property type="entry name" value="BSH_CzcB"/>
    <property type="match status" value="1"/>
</dbReference>
<dbReference type="OrthoDB" id="9806939at2"/>
<keyword evidence="2" id="KW-0813">Transport</keyword>
<reference evidence="6 7" key="1">
    <citation type="submission" date="2016-10" db="EMBL/GenBank/DDBJ databases">
        <title>Pseudoalteromonas amylolytica sp. nov., isolated from the surface seawater.</title>
        <authorList>
            <person name="Wu Y.-H."/>
            <person name="Cheng H."/>
            <person name="Jin X.-B."/>
            <person name="Wang C.-S."/>
            <person name="Xu X.-W."/>
        </authorList>
    </citation>
    <scope>NUCLEOTIDE SEQUENCE [LARGE SCALE GENOMIC DNA]</scope>
    <source>
        <strain evidence="6 7">JCM 12483</strain>
    </source>
</reference>
<dbReference type="PANTHER" id="PTHR30097:SF15">
    <property type="entry name" value="CATION EFFLUX SYSTEM PROTEIN CUSB"/>
    <property type="match status" value="1"/>
</dbReference>